<feature type="transmembrane region" description="Helical" evidence="14">
    <location>
        <begin position="372"/>
        <end position="388"/>
    </location>
</feature>
<comment type="catalytic activity">
    <reaction evidence="12">
        <text>iodide(out) + 2 Na(+)(out) = iodide(in) + 2 Na(+)(in)</text>
        <dbReference type="Rhea" id="RHEA:71207"/>
        <dbReference type="ChEBI" id="CHEBI:16382"/>
        <dbReference type="ChEBI" id="CHEBI:29101"/>
    </reaction>
</comment>
<keyword evidence="5 14" id="KW-0812">Transmembrane</keyword>
<organism evidence="15 16">
    <name type="scientific">Aquisphaera giovannonii</name>
    <dbReference type="NCBI Taxonomy" id="406548"/>
    <lineage>
        <taxon>Bacteria</taxon>
        <taxon>Pseudomonadati</taxon>
        <taxon>Planctomycetota</taxon>
        <taxon>Planctomycetia</taxon>
        <taxon>Isosphaerales</taxon>
        <taxon>Isosphaeraceae</taxon>
        <taxon>Aquisphaera</taxon>
    </lineage>
</organism>
<dbReference type="GO" id="GO:0015075">
    <property type="term" value="F:monoatomic ion transmembrane transporter activity"/>
    <property type="evidence" value="ECO:0007669"/>
    <property type="project" value="UniProtKB-ARBA"/>
</dbReference>
<dbReference type="InterPro" id="IPR038377">
    <property type="entry name" value="Na/Glc_symporter_sf"/>
</dbReference>
<dbReference type="KEGG" id="agv:OJF2_66760"/>
<evidence type="ECO:0000256" key="5">
    <source>
        <dbReference type="ARBA" id="ARBA00022692"/>
    </source>
</evidence>
<feature type="transmembrane region" description="Helical" evidence="14">
    <location>
        <begin position="400"/>
        <end position="420"/>
    </location>
</feature>
<protein>
    <submittedName>
        <fullName evidence="15">Sodium/glucose cotransporter</fullName>
    </submittedName>
</protein>
<dbReference type="GO" id="GO:0005886">
    <property type="term" value="C:plasma membrane"/>
    <property type="evidence" value="ECO:0007669"/>
    <property type="project" value="UniProtKB-SubCell"/>
</dbReference>
<evidence type="ECO:0000256" key="4">
    <source>
        <dbReference type="ARBA" id="ARBA00022475"/>
    </source>
</evidence>
<keyword evidence="6 14" id="KW-1133">Transmembrane helix</keyword>
<keyword evidence="9 14" id="KW-0472">Membrane</keyword>
<feature type="transmembrane region" description="Helical" evidence="14">
    <location>
        <begin position="174"/>
        <end position="196"/>
    </location>
</feature>
<evidence type="ECO:0000256" key="12">
    <source>
        <dbReference type="ARBA" id="ARBA00036099"/>
    </source>
</evidence>
<feature type="transmembrane region" description="Helical" evidence="14">
    <location>
        <begin position="145"/>
        <end position="167"/>
    </location>
</feature>
<feature type="transmembrane region" description="Helical" evidence="14">
    <location>
        <begin position="43"/>
        <end position="66"/>
    </location>
</feature>
<name>A0A5B9WBM4_9BACT</name>
<dbReference type="InterPro" id="IPR051163">
    <property type="entry name" value="Sodium:Solute_Symporter_SSF"/>
</dbReference>
<keyword evidence="8" id="KW-0406">Ion transport</keyword>
<evidence type="ECO:0000313" key="15">
    <source>
        <dbReference type="EMBL" id="QEH38078.1"/>
    </source>
</evidence>
<keyword evidence="3" id="KW-0813">Transport</keyword>
<evidence type="ECO:0000256" key="8">
    <source>
        <dbReference type="ARBA" id="ARBA00023065"/>
    </source>
</evidence>
<reference evidence="15 16" key="1">
    <citation type="submission" date="2019-08" db="EMBL/GenBank/DDBJ databases">
        <title>Deep-cultivation of Planctomycetes and their phenomic and genomic characterization uncovers novel biology.</title>
        <authorList>
            <person name="Wiegand S."/>
            <person name="Jogler M."/>
            <person name="Boedeker C."/>
            <person name="Pinto D."/>
            <person name="Vollmers J."/>
            <person name="Rivas-Marin E."/>
            <person name="Kohn T."/>
            <person name="Peeters S.H."/>
            <person name="Heuer A."/>
            <person name="Rast P."/>
            <person name="Oberbeckmann S."/>
            <person name="Bunk B."/>
            <person name="Jeske O."/>
            <person name="Meyerdierks A."/>
            <person name="Storesund J.E."/>
            <person name="Kallscheuer N."/>
            <person name="Luecker S."/>
            <person name="Lage O.M."/>
            <person name="Pohl T."/>
            <person name="Merkel B.J."/>
            <person name="Hornburger P."/>
            <person name="Mueller R.-W."/>
            <person name="Bruemmer F."/>
            <person name="Labrenz M."/>
            <person name="Spormann A.M."/>
            <person name="Op den Camp H."/>
            <person name="Overmann J."/>
            <person name="Amann R."/>
            <person name="Jetten M.S.M."/>
            <person name="Mascher T."/>
            <person name="Medema M.H."/>
            <person name="Devos D.P."/>
            <person name="Kaster A.-K."/>
            <person name="Ovreas L."/>
            <person name="Rohde M."/>
            <person name="Galperin M.Y."/>
            <person name="Jogler C."/>
        </authorList>
    </citation>
    <scope>NUCLEOTIDE SEQUENCE [LARGE SCALE GENOMIC DNA]</scope>
    <source>
        <strain evidence="15 16">OJF2</strain>
    </source>
</reference>
<evidence type="ECO:0000256" key="13">
    <source>
        <dbReference type="RuleBase" id="RU362091"/>
    </source>
</evidence>
<keyword evidence="10" id="KW-0325">Glycoprotein</keyword>
<feature type="transmembrane region" description="Helical" evidence="14">
    <location>
        <begin position="269"/>
        <end position="294"/>
    </location>
</feature>
<evidence type="ECO:0000256" key="3">
    <source>
        <dbReference type="ARBA" id="ARBA00022448"/>
    </source>
</evidence>
<proteinExistence type="inferred from homology"/>
<keyword evidence="11" id="KW-0739">Sodium transport</keyword>
<dbReference type="Proteomes" id="UP000324233">
    <property type="component" value="Chromosome"/>
</dbReference>
<dbReference type="PROSITE" id="PS00456">
    <property type="entry name" value="NA_SOLUT_SYMP_1"/>
    <property type="match status" value="1"/>
</dbReference>
<evidence type="ECO:0000256" key="6">
    <source>
        <dbReference type="ARBA" id="ARBA00022989"/>
    </source>
</evidence>
<dbReference type="NCBIfam" id="TIGR00813">
    <property type="entry name" value="sss"/>
    <property type="match status" value="1"/>
</dbReference>
<dbReference type="PROSITE" id="PS50283">
    <property type="entry name" value="NA_SOLUT_SYMP_3"/>
    <property type="match status" value="1"/>
</dbReference>
<dbReference type="EMBL" id="CP042997">
    <property type="protein sequence ID" value="QEH38078.1"/>
    <property type="molecule type" value="Genomic_DNA"/>
</dbReference>
<dbReference type="CDD" id="cd11493">
    <property type="entry name" value="SLC5sbd_NIS-like_u1"/>
    <property type="match status" value="1"/>
</dbReference>
<accession>A0A5B9WBM4</accession>
<dbReference type="GO" id="GO:0098660">
    <property type="term" value="P:inorganic ion transmembrane transport"/>
    <property type="evidence" value="ECO:0007669"/>
    <property type="project" value="UniProtKB-ARBA"/>
</dbReference>
<comment type="subcellular location">
    <subcellularLocation>
        <location evidence="1">Cell membrane</location>
        <topology evidence="1">Multi-pass membrane protein</topology>
    </subcellularLocation>
</comment>
<feature type="transmembrane region" description="Helical" evidence="14">
    <location>
        <begin position="229"/>
        <end position="248"/>
    </location>
</feature>
<evidence type="ECO:0000256" key="1">
    <source>
        <dbReference type="ARBA" id="ARBA00004651"/>
    </source>
</evidence>
<evidence type="ECO:0000256" key="7">
    <source>
        <dbReference type="ARBA" id="ARBA00023053"/>
    </source>
</evidence>
<dbReference type="AlphaFoldDB" id="A0A5B9WBM4"/>
<evidence type="ECO:0000256" key="10">
    <source>
        <dbReference type="ARBA" id="ARBA00023180"/>
    </source>
</evidence>
<evidence type="ECO:0000256" key="11">
    <source>
        <dbReference type="ARBA" id="ARBA00023201"/>
    </source>
</evidence>
<keyword evidence="7" id="KW-0915">Sodium</keyword>
<feature type="transmembrane region" description="Helical" evidence="14">
    <location>
        <begin position="6"/>
        <end position="23"/>
    </location>
</feature>
<dbReference type="InterPro" id="IPR001734">
    <property type="entry name" value="Na/solute_symporter"/>
</dbReference>
<evidence type="ECO:0000256" key="9">
    <source>
        <dbReference type="ARBA" id="ARBA00023136"/>
    </source>
</evidence>
<dbReference type="PANTHER" id="PTHR42985">
    <property type="entry name" value="SODIUM-COUPLED MONOCARBOXYLATE TRANSPORTER"/>
    <property type="match status" value="1"/>
</dbReference>
<dbReference type="Gene3D" id="1.20.1730.10">
    <property type="entry name" value="Sodium/glucose cotransporter"/>
    <property type="match status" value="1"/>
</dbReference>
<comment type="similarity">
    <text evidence="2 13">Belongs to the sodium:solute symporter (SSF) (TC 2.A.21) family.</text>
</comment>
<dbReference type="RefSeq" id="WP_148597558.1">
    <property type="nucleotide sequence ID" value="NZ_CP042997.1"/>
</dbReference>
<dbReference type="InterPro" id="IPR018212">
    <property type="entry name" value="Na/solute_symporter_CS"/>
</dbReference>
<dbReference type="Pfam" id="PF00474">
    <property type="entry name" value="SSF"/>
    <property type="match status" value="1"/>
</dbReference>
<dbReference type="PANTHER" id="PTHR42985:SF47">
    <property type="entry name" value="INTEGRAL MEMBRANE TRANSPORT PROTEIN"/>
    <property type="match status" value="1"/>
</dbReference>
<dbReference type="OrthoDB" id="9810181at2"/>
<feature type="transmembrane region" description="Helical" evidence="14">
    <location>
        <begin position="427"/>
        <end position="444"/>
    </location>
</feature>
<evidence type="ECO:0000313" key="16">
    <source>
        <dbReference type="Proteomes" id="UP000324233"/>
    </source>
</evidence>
<evidence type="ECO:0000256" key="2">
    <source>
        <dbReference type="ARBA" id="ARBA00006434"/>
    </source>
</evidence>
<feature type="transmembrane region" description="Helical" evidence="14">
    <location>
        <begin position="314"/>
        <end position="335"/>
    </location>
</feature>
<keyword evidence="16" id="KW-1185">Reference proteome</keyword>
<keyword evidence="4" id="KW-1003">Cell membrane</keyword>
<gene>
    <name evidence="15" type="primary">sglT_4</name>
    <name evidence="15" type="ORF">OJF2_66760</name>
</gene>
<feature type="transmembrane region" description="Helical" evidence="14">
    <location>
        <begin position="78"/>
        <end position="98"/>
    </location>
</feature>
<dbReference type="GO" id="GO:0015293">
    <property type="term" value="F:symporter activity"/>
    <property type="evidence" value="ECO:0007669"/>
    <property type="project" value="TreeGrafter"/>
</dbReference>
<feature type="transmembrane region" description="Helical" evidence="14">
    <location>
        <begin position="450"/>
        <end position="471"/>
    </location>
</feature>
<sequence>MHSIDLVVIASYLLGCIALGWWLGSDTKSLNEYFLGERSIPAWAVMISIVATETSTATFLSVPGVAYKVDLTYLQLPIGYLFGRVIVAMLLLPSYFRGRIETAYQVLGHRFGTTTRRTASLLFLVTRSLSDGLRLFLAAKVLQLIAGSTIGTAILVMAAATIVYTYLGGMKAVVWADVLQFAIYMVGALIALLLLVGKLPGGWTELIDRGQDAHKFRMFDFSFDPTRAYTFWAGLIGGMVLNTATHGVDQIMVQRYLSARSQRAAAGALVASGLVVLIQFALFLLIGVGLFAFYQVDPPSGMPLAPDDAFATFIVGYLPVGVKGLVIAAIFAAAMSTLSGSLNASASAVVNDLYRPITGCDDERTLLRLSRGLTVAWGAVQAAVAMGATQLEDSVVNNALAIASFATGILLGLFLLGILTSRVGQRAALVGMVAGISAVSFAKFGTSLAWPWYALVGSSTVFAVGLAASYLRREPVLEPSTPTAASNLDSSA</sequence>
<evidence type="ECO:0000256" key="14">
    <source>
        <dbReference type="SAM" id="Phobius"/>
    </source>
</evidence>
<dbReference type="GO" id="GO:0006814">
    <property type="term" value="P:sodium ion transport"/>
    <property type="evidence" value="ECO:0007669"/>
    <property type="project" value="UniProtKB-KW"/>
</dbReference>